<dbReference type="Proteomes" id="UP000606720">
    <property type="component" value="Unassembled WGS sequence"/>
</dbReference>
<dbReference type="PANTHER" id="PTHR35795:SF1">
    <property type="entry name" value="BIS(5'-NUCLEOSYL)-TETRAPHOSPHATASE, SYMMETRICAL"/>
    <property type="match status" value="1"/>
</dbReference>
<dbReference type="Gene3D" id="1.10.3210.10">
    <property type="entry name" value="Hypothetical protein af1432"/>
    <property type="match status" value="1"/>
</dbReference>
<feature type="domain" description="HD" evidence="3">
    <location>
        <begin position="75"/>
        <end position="186"/>
    </location>
</feature>
<reference evidence="4" key="1">
    <citation type="submission" date="2020-08" db="EMBL/GenBank/DDBJ databases">
        <title>Genome public.</title>
        <authorList>
            <person name="Liu C."/>
            <person name="Sun Q."/>
        </authorList>
    </citation>
    <scope>NUCLEOTIDE SEQUENCE</scope>
    <source>
        <strain evidence="4">BX1005</strain>
    </source>
</reference>
<dbReference type="EMBL" id="JACOPH010000002">
    <property type="protein sequence ID" value="MBC5713500.1"/>
    <property type="molecule type" value="Genomic_DNA"/>
</dbReference>
<dbReference type="NCBIfam" id="TIGR01353">
    <property type="entry name" value="dGTP_triPase"/>
    <property type="match status" value="1"/>
</dbReference>
<evidence type="ECO:0000313" key="5">
    <source>
        <dbReference type="Proteomes" id="UP000606720"/>
    </source>
</evidence>
<comment type="caution">
    <text evidence="4">The sequence shown here is derived from an EMBL/GenBank/DDBJ whole genome shotgun (WGS) entry which is preliminary data.</text>
</comment>
<dbReference type="SMART" id="SM00471">
    <property type="entry name" value="HDc"/>
    <property type="match status" value="1"/>
</dbReference>
<dbReference type="Pfam" id="PF01966">
    <property type="entry name" value="HD"/>
    <property type="match status" value="1"/>
</dbReference>
<dbReference type="SUPFAM" id="SSF109604">
    <property type="entry name" value="HD-domain/PDEase-like"/>
    <property type="match status" value="1"/>
</dbReference>
<name>A0A923RT58_9FIRM</name>
<evidence type="ECO:0000313" key="4">
    <source>
        <dbReference type="EMBL" id="MBC5713500.1"/>
    </source>
</evidence>
<dbReference type="InterPro" id="IPR023023">
    <property type="entry name" value="dNTPase_2"/>
</dbReference>
<sequence>MTIRENIEKMEQETLSPYATLSIHTRGREREEEPCDIRPVFQRDRDRILHCKSFRRLKNKTQVFLTPKGDHYRTRLSHTLEVSQNARTIGKALRLNEDLVEAIALGHDLGHTPFGHAGEQILDSLCPNGFHHNEQGVRIVEKLEKNGRGLNLTWEVRDGILNHQTKTMPHTLEGKIVRLSDKIAYINHDIDDAIRAQIMVEEDIPKDLRDILGHTTKERLNTLIHNIITNSIGKDDIMMSKEVGEAMLKLREFMFEHVYKNPVAKGEEVKARALLEQLYDYYLDHMELIPEKYIRMTDTGETKERIVCDYISGMTDQYAIAKFSEFFLPQAWQVDGY</sequence>
<comment type="similarity">
    <text evidence="2">Belongs to the dGTPase family. Type 2 subfamily.</text>
</comment>
<gene>
    <name evidence="4" type="ORF">H8S17_04600</name>
</gene>
<evidence type="ECO:0000259" key="3">
    <source>
        <dbReference type="PROSITE" id="PS51831"/>
    </source>
</evidence>
<dbReference type="AlphaFoldDB" id="A0A923RT58"/>
<dbReference type="InterPro" id="IPR006674">
    <property type="entry name" value="HD_domain"/>
</dbReference>
<dbReference type="NCBIfam" id="NF002327">
    <property type="entry name" value="PRK01286.1-2"/>
    <property type="match status" value="1"/>
</dbReference>
<proteinExistence type="inferred from homology"/>
<dbReference type="PANTHER" id="PTHR35795">
    <property type="entry name" value="SLR1885 PROTEIN"/>
    <property type="match status" value="1"/>
</dbReference>
<dbReference type="PROSITE" id="PS51831">
    <property type="entry name" value="HD"/>
    <property type="match status" value="1"/>
</dbReference>
<dbReference type="HAMAP" id="MF_01212">
    <property type="entry name" value="dGTPase_type2"/>
    <property type="match status" value="1"/>
</dbReference>
<accession>A0A923RT58</accession>
<dbReference type="GO" id="GO:0016793">
    <property type="term" value="F:triphosphoric monoester hydrolase activity"/>
    <property type="evidence" value="ECO:0007669"/>
    <property type="project" value="InterPro"/>
</dbReference>
<organism evidence="4 5">
    <name type="scientific">Roseburia zhanii</name>
    <dbReference type="NCBI Taxonomy" id="2763064"/>
    <lineage>
        <taxon>Bacteria</taxon>
        <taxon>Bacillati</taxon>
        <taxon>Bacillota</taxon>
        <taxon>Clostridia</taxon>
        <taxon>Lachnospirales</taxon>
        <taxon>Lachnospiraceae</taxon>
        <taxon>Roseburia</taxon>
    </lineage>
</organism>
<dbReference type="InterPro" id="IPR051094">
    <property type="entry name" value="Diverse_Catalytic_Enzymes"/>
</dbReference>
<dbReference type="RefSeq" id="WP_178050696.1">
    <property type="nucleotide sequence ID" value="NZ_JACOPH010000002.1"/>
</dbReference>
<protein>
    <recommendedName>
        <fullName evidence="2">Deoxyguanosinetriphosphate triphosphohydrolase-like protein</fullName>
    </recommendedName>
</protein>
<keyword evidence="5" id="KW-1185">Reference proteome</keyword>
<dbReference type="InterPro" id="IPR006261">
    <property type="entry name" value="dGTPase"/>
</dbReference>
<dbReference type="InterPro" id="IPR003607">
    <property type="entry name" value="HD/PDEase_dom"/>
</dbReference>
<dbReference type="InterPro" id="IPR026875">
    <property type="entry name" value="PHydrolase_assoc_dom"/>
</dbReference>
<keyword evidence="1 2" id="KW-0378">Hydrolase</keyword>
<evidence type="ECO:0000256" key="1">
    <source>
        <dbReference type="ARBA" id="ARBA00022801"/>
    </source>
</evidence>
<evidence type="ECO:0000256" key="2">
    <source>
        <dbReference type="HAMAP-Rule" id="MF_01212"/>
    </source>
</evidence>
<dbReference type="CDD" id="cd00077">
    <property type="entry name" value="HDc"/>
    <property type="match status" value="1"/>
</dbReference>
<dbReference type="Pfam" id="PF13286">
    <property type="entry name" value="HD_assoc"/>
    <property type="match status" value="1"/>
</dbReference>